<feature type="domain" description="Histidine kinase" evidence="14">
    <location>
        <begin position="248"/>
        <end position="449"/>
    </location>
</feature>
<keyword evidence="9" id="KW-0067">ATP-binding</keyword>
<dbReference type="Pfam" id="PF02518">
    <property type="entry name" value="HATPase_c"/>
    <property type="match status" value="1"/>
</dbReference>
<keyword evidence="7" id="KW-0547">Nucleotide-binding</keyword>
<dbReference type="PRINTS" id="PR00344">
    <property type="entry name" value="BCTRLSENSOR"/>
</dbReference>
<feature type="transmembrane region" description="Helical" evidence="13">
    <location>
        <begin position="12"/>
        <end position="34"/>
    </location>
</feature>
<dbReference type="InterPro" id="IPR003594">
    <property type="entry name" value="HATPase_dom"/>
</dbReference>
<evidence type="ECO:0000256" key="7">
    <source>
        <dbReference type="ARBA" id="ARBA00022741"/>
    </source>
</evidence>
<sequence length="449" mass="50853">MQIKFKPKQRLLTRMFVTSLSIIALVGFGLAWLVNLLYAQNTYNEETAKLIAEIPKVAAELREHNLIPETSEWLEENNTPKRYIIASCDEHFKQVWTSSLAVDRGLFDTCERFNEIRLDAPPYYLTLADSKSYFVYLLSVEIAQHKYNLLVMKDAQKLEQEFDKFSRRTYWRLGMIMALALVLLISAGYWGMRPLVRMRNELQQVSSGKTKALSEDYPVELEGVTQALNKLLVQSSAQQERYQNAMNDLAHSLKTRLAAVHAITDDQTLSKSSASEKIMEQVSQMDQLVKYQLKRAMLGRKGLKQEQTLVAPLVEQLSQMLFKVYRDKQILFHADIPAEQVFPGDKGDLMELCGNLMENAFKLCISKVSVTACYSDNSEFVLIVEDDGPGVPEAIRKRIIERGVRADTQKAGQGIGLAVCNEIVSSYNGSLNIDTSSLEGARFTIKIPL</sequence>
<feature type="transmembrane region" description="Helical" evidence="13">
    <location>
        <begin position="170"/>
        <end position="190"/>
    </location>
</feature>
<evidence type="ECO:0000256" key="5">
    <source>
        <dbReference type="ARBA" id="ARBA00022679"/>
    </source>
</evidence>
<dbReference type="SMART" id="SM00387">
    <property type="entry name" value="HATPase_c"/>
    <property type="match status" value="1"/>
</dbReference>
<evidence type="ECO:0000256" key="3">
    <source>
        <dbReference type="ARBA" id="ARBA00012438"/>
    </source>
</evidence>
<keyword evidence="10 13" id="KW-1133">Transmembrane helix</keyword>
<comment type="catalytic activity">
    <reaction evidence="1">
        <text>ATP + protein L-histidine = ADP + protein N-phospho-L-histidine.</text>
        <dbReference type="EC" id="2.7.13.3"/>
    </reaction>
</comment>
<comment type="subcellular location">
    <subcellularLocation>
        <location evidence="2">Membrane</location>
    </subcellularLocation>
</comment>
<dbReference type="EMBL" id="CP022272">
    <property type="protein sequence ID" value="ASJ96460.1"/>
    <property type="molecule type" value="Genomic_DNA"/>
</dbReference>
<evidence type="ECO:0000256" key="13">
    <source>
        <dbReference type="SAM" id="Phobius"/>
    </source>
</evidence>
<evidence type="ECO:0000256" key="12">
    <source>
        <dbReference type="ARBA" id="ARBA00023136"/>
    </source>
</evidence>
<dbReference type="PROSITE" id="PS50885">
    <property type="entry name" value="HAMP"/>
    <property type="match status" value="1"/>
</dbReference>
<evidence type="ECO:0000256" key="1">
    <source>
        <dbReference type="ARBA" id="ARBA00000085"/>
    </source>
</evidence>
<evidence type="ECO:0000256" key="10">
    <source>
        <dbReference type="ARBA" id="ARBA00022989"/>
    </source>
</evidence>
<evidence type="ECO:0000256" key="6">
    <source>
        <dbReference type="ARBA" id="ARBA00022692"/>
    </source>
</evidence>
<protein>
    <recommendedName>
        <fullName evidence="3">histidine kinase</fullName>
        <ecNumber evidence="3">2.7.13.3</ecNumber>
    </recommendedName>
</protein>
<dbReference type="PANTHER" id="PTHR45436:SF4">
    <property type="entry name" value="SENSOR PROTEIN PHOQ"/>
    <property type="match status" value="1"/>
</dbReference>
<proteinExistence type="predicted"/>
<evidence type="ECO:0000313" key="17">
    <source>
        <dbReference type="Proteomes" id="UP000198233"/>
    </source>
</evidence>
<evidence type="ECO:0000313" key="16">
    <source>
        <dbReference type="EMBL" id="ASJ96460.1"/>
    </source>
</evidence>
<dbReference type="SUPFAM" id="SSF55874">
    <property type="entry name" value="ATPase domain of HSP90 chaperone/DNA topoisomerase II/histidine kinase"/>
    <property type="match status" value="1"/>
</dbReference>
<name>A0AAC9XN33_9GAMM</name>
<dbReference type="GO" id="GO:0004673">
    <property type="term" value="F:protein histidine kinase activity"/>
    <property type="evidence" value="ECO:0007669"/>
    <property type="project" value="UniProtKB-EC"/>
</dbReference>
<dbReference type="RefSeq" id="WP_088904403.1">
    <property type="nucleotide sequence ID" value="NZ_CP022272.1"/>
</dbReference>
<keyword evidence="4" id="KW-0597">Phosphoprotein</keyword>
<evidence type="ECO:0000256" key="2">
    <source>
        <dbReference type="ARBA" id="ARBA00004370"/>
    </source>
</evidence>
<dbReference type="PROSITE" id="PS50109">
    <property type="entry name" value="HIS_KIN"/>
    <property type="match status" value="1"/>
</dbReference>
<dbReference type="InterPro" id="IPR004358">
    <property type="entry name" value="Sig_transdc_His_kin-like_C"/>
</dbReference>
<dbReference type="InterPro" id="IPR005467">
    <property type="entry name" value="His_kinase_dom"/>
</dbReference>
<feature type="domain" description="HAMP" evidence="15">
    <location>
        <begin position="189"/>
        <end position="240"/>
    </location>
</feature>
<dbReference type="Proteomes" id="UP000198233">
    <property type="component" value="Chromosome"/>
</dbReference>
<dbReference type="KEGG" id="smav:CFF01_07580"/>
<accession>A0AAC9XN33</accession>
<dbReference type="Gene3D" id="1.10.287.130">
    <property type="match status" value="1"/>
</dbReference>
<dbReference type="InterPro" id="IPR050428">
    <property type="entry name" value="TCS_sensor_his_kinase"/>
</dbReference>
<gene>
    <name evidence="16" type="ORF">CFF01_07580</name>
</gene>
<evidence type="ECO:0000256" key="4">
    <source>
        <dbReference type="ARBA" id="ARBA00022553"/>
    </source>
</evidence>
<dbReference type="GO" id="GO:0000160">
    <property type="term" value="P:phosphorelay signal transduction system"/>
    <property type="evidence" value="ECO:0007669"/>
    <property type="project" value="UniProtKB-KW"/>
</dbReference>
<evidence type="ECO:0000256" key="8">
    <source>
        <dbReference type="ARBA" id="ARBA00022777"/>
    </source>
</evidence>
<dbReference type="CDD" id="cd16954">
    <property type="entry name" value="HATPase_PhoQ-like"/>
    <property type="match status" value="1"/>
</dbReference>
<dbReference type="GO" id="GO:0005886">
    <property type="term" value="C:plasma membrane"/>
    <property type="evidence" value="ECO:0007669"/>
    <property type="project" value="TreeGrafter"/>
</dbReference>
<keyword evidence="12 13" id="KW-0472">Membrane</keyword>
<dbReference type="AlphaFoldDB" id="A0AAC9XN33"/>
<evidence type="ECO:0000256" key="11">
    <source>
        <dbReference type="ARBA" id="ARBA00023012"/>
    </source>
</evidence>
<evidence type="ECO:0000259" key="14">
    <source>
        <dbReference type="PROSITE" id="PS50109"/>
    </source>
</evidence>
<organism evidence="16 17">
    <name type="scientific">Shewanella marisflavi</name>
    <dbReference type="NCBI Taxonomy" id="260364"/>
    <lineage>
        <taxon>Bacteria</taxon>
        <taxon>Pseudomonadati</taxon>
        <taxon>Pseudomonadota</taxon>
        <taxon>Gammaproteobacteria</taxon>
        <taxon>Alteromonadales</taxon>
        <taxon>Shewanellaceae</taxon>
        <taxon>Shewanella</taxon>
    </lineage>
</organism>
<dbReference type="InterPro" id="IPR058619">
    <property type="entry name" value="PhoQ/CarS-like_HATPase"/>
</dbReference>
<dbReference type="GO" id="GO:0005524">
    <property type="term" value="F:ATP binding"/>
    <property type="evidence" value="ECO:0007669"/>
    <property type="project" value="UniProtKB-KW"/>
</dbReference>
<keyword evidence="6 13" id="KW-0812">Transmembrane</keyword>
<dbReference type="InterPro" id="IPR003660">
    <property type="entry name" value="HAMP_dom"/>
</dbReference>
<keyword evidence="8 16" id="KW-0418">Kinase</keyword>
<dbReference type="PANTHER" id="PTHR45436">
    <property type="entry name" value="SENSOR HISTIDINE KINASE YKOH"/>
    <property type="match status" value="1"/>
</dbReference>
<dbReference type="EC" id="2.7.13.3" evidence="3"/>
<keyword evidence="11" id="KW-0902">Two-component regulatory system</keyword>
<evidence type="ECO:0000256" key="9">
    <source>
        <dbReference type="ARBA" id="ARBA00022840"/>
    </source>
</evidence>
<reference evidence="16 17" key="1">
    <citation type="submission" date="2017-06" db="EMBL/GenBank/DDBJ databases">
        <title>Complete genome sequence of Shewanella marisflavi EP1 associated with anaerobic 2,4-dinitrotoluene reduction and salt tolerance.</title>
        <authorList>
            <person name="Huang J."/>
        </authorList>
    </citation>
    <scope>NUCLEOTIDE SEQUENCE [LARGE SCALE GENOMIC DNA]</scope>
    <source>
        <strain evidence="16 17">EP1</strain>
    </source>
</reference>
<evidence type="ECO:0000259" key="15">
    <source>
        <dbReference type="PROSITE" id="PS50885"/>
    </source>
</evidence>
<keyword evidence="5" id="KW-0808">Transferase</keyword>
<dbReference type="Gene3D" id="3.30.565.10">
    <property type="entry name" value="Histidine kinase-like ATPase, C-terminal domain"/>
    <property type="match status" value="1"/>
</dbReference>
<dbReference type="InterPro" id="IPR036890">
    <property type="entry name" value="HATPase_C_sf"/>
</dbReference>